<reference evidence="1 2" key="1">
    <citation type="submission" date="2020-01" db="EMBL/GenBank/DDBJ databases">
        <authorList>
            <person name="Kim M."/>
        </authorList>
    </citation>
    <scope>NUCLEOTIDE SEQUENCE [LARGE SCALE GENOMIC DNA]</scope>
    <source>
        <strain evidence="1 2">BT10</strain>
    </source>
</reference>
<dbReference type="AlphaFoldDB" id="A0A6P1P287"/>
<evidence type="ECO:0000313" key="2">
    <source>
        <dbReference type="Proteomes" id="UP000464214"/>
    </source>
</evidence>
<sequence>MRNLFPLFFALFFFALSSCSRDNNTQYESVPVVESESQVLGASPKARHQVFMAKLPALPLPFTATCAFQYKEAKEPDSMVVGTYVKEFEKVYKKIQVSPNVEAILAIYPTDDLLPRLRTFDHQGTVLDEQDLKFNPCGEEPGFQHSEQLTIQKDLTIVILDSTARWEFDAAYQEIPKTRKLTVTKRTFKVLDTGEIIEVK</sequence>
<evidence type="ECO:0000313" key="1">
    <source>
        <dbReference type="EMBL" id="QHL88505.1"/>
    </source>
</evidence>
<dbReference type="Proteomes" id="UP000464214">
    <property type="component" value="Chromosome"/>
</dbReference>
<organism evidence="1 2">
    <name type="scientific">Nibribacter ruber</name>
    <dbReference type="NCBI Taxonomy" id="2698458"/>
    <lineage>
        <taxon>Bacteria</taxon>
        <taxon>Pseudomonadati</taxon>
        <taxon>Bacteroidota</taxon>
        <taxon>Cytophagia</taxon>
        <taxon>Cytophagales</taxon>
        <taxon>Hymenobacteraceae</taxon>
        <taxon>Nibribacter</taxon>
    </lineage>
</organism>
<keyword evidence="2" id="KW-1185">Reference proteome</keyword>
<dbReference type="KEGG" id="nib:GU926_14115"/>
<name>A0A6P1P287_9BACT</name>
<dbReference type="EMBL" id="CP047897">
    <property type="protein sequence ID" value="QHL88505.1"/>
    <property type="molecule type" value="Genomic_DNA"/>
</dbReference>
<protein>
    <recommendedName>
        <fullName evidence="3">Lipoprotein</fullName>
    </recommendedName>
</protein>
<proteinExistence type="predicted"/>
<accession>A0A6P1P287</accession>
<evidence type="ECO:0008006" key="3">
    <source>
        <dbReference type="Google" id="ProtNLM"/>
    </source>
</evidence>
<dbReference type="PROSITE" id="PS51257">
    <property type="entry name" value="PROKAR_LIPOPROTEIN"/>
    <property type="match status" value="1"/>
</dbReference>
<gene>
    <name evidence="1" type="ORF">GU926_14115</name>
</gene>
<dbReference type="RefSeq" id="WP_160692987.1">
    <property type="nucleotide sequence ID" value="NZ_CP047897.1"/>
</dbReference>